<dbReference type="InterPro" id="IPR018337">
    <property type="entry name" value="Cell_wall/Cho-bd_repeat"/>
</dbReference>
<dbReference type="SUPFAM" id="SSF69360">
    <property type="entry name" value="Cell wall binding repeat"/>
    <property type="match status" value="1"/>
</dbReference>
<reference evidence="11 12" key="1">
    <citation type="submission" date="2012-08" db="EMBL/GenBank/DDBJ databases">
        <title>Draft Genome Sequences of Lactobacillus equicursoris CIP 110162T, isolated from thoroughbred racehorse feces and Lactobacillus sp. CRBIP 24.137 isolated from urine of human.</title>
        <authorList>
            <person name="Cousin S."/>
            <person name="Loux V."/>
            <person name="Ma L."/>
            <person name="Creno S."/>
            <person name="Clermont D."/>
            <person name="Bizet C."/>
            <person name="Bouchier C."/>
        </authorList>
    </citation>
    <scope>NUCLEOTIDE SEQUENCE [LARGE SCALE GENOMIC DNA]</scope>
    <source>
        <strain evidence="11 12">66c</strain>
    </source>
</reference>
<dbReference type="Gene3D" id="2.10.270.10">
    <property type="entry name" value="Cholin Binding"/>
    <property type="match status" value="2"/>
</dbReference>
<organism evidence="11 12">
    <name type="scientific">Lactobacillus equicursoris 66c</name>
    <dbReference type="NCBI Taxonomy" id="872326"/>
    <lineage>
        <taxon>Bacteria</taxon>
        <taxon>Bacillati</taxon>
        <taxon>Bacillota</taxon>
        <taxon>Bacilli</taxon>
        <taxon>Lactobacillales</taxon>
        <taxon>Lactobacillaceae</taxon>
        <taxon>Lactobacillus</taxon>
    </lineage>
</organism>
<dbReference type="AlphaFoldDB" id="K0NWZ7"/>
<comment type="cofactor">
    <cofactor evidence="6">
        <name>Ca(2+)</name>
        <dbReference type="ChEBI" id="CHEBI:29108"/>
    </cofactor>
</comment>
<dbReference type="GO" id="GO:0050053">
    <property type="term" value="F:levansucrase activity"/>
    <property type="evidence" value="ECO:0007669"/>
    <property type="project" value="InterPro"/>
</dbReference>
<feature type="active site" description="Nucleophile" evidence="4">
    <location>
        <position position="337"/>
    </location>
</feature>
<proteinExistence type="inferred from homology"/>
<feature type="active site" description="Proton donor/acceptor" evidence="4">
    <location>
        <position position="597"/>
    </location>
</feature>
<comment type="similarity">
    <text evidence="1 8">Belongs to the glycosyl hydrolase 68 family.</text>
</comment>
<dbReference type="GO" id="GO:0030198">
    <property type="term" value="P:extracellular matrix organization"/>
    <property type="evidence" value="ECO:0007669"/>
    <property type="project" value="TreeGrafter"/>
</dbReference>
<feature type="domain" description="S-layer protein C-terminal" evidence="10">
    <location>
        <begin position="1043"/>
        <end position="1100"/>
    </location>
</feature>
<feature type="binding site" evidence="5">
    <location>
        <position position="406"/>
    </location>
    <ligand>
        <name>substrate</name>
    </ligand>
</feature>
<sequence length="1105" mass="120404">MKKEEKKRNLFGKEYLMASAVALSLLAGASKTQTVKADTVNNNTDTAAKTAAVAATANTNATTDNGQTTTGTTNNSSQTTTGTTTNNGQTTTGTTTNNGQTTTGTTTNNGQTTTGTTTNNGQTTTGTTTNNGQTTTGTTTNNDQTTTGTPDPTNPGTTGTTTGADTDTKSTGNTTNNPGSASDNTQTHPGSTTGKTTSDETSANGKENVSEDVSNENIGQGSVLYSYLNTQTAKNNFAKLNDTAKKVLSAAIREGSTVTLDSLTDKQIAALNKIVLTKTEDNQYTMKDYDSIANKIVNRESSSQIPLFKGDEIVNMPGLEQVKDAETGETATMDIWDSWPVQDPETGYVENWNGYQLVVAMMGIPHKSDSHLYLLYNKYGDNNFANWKVAGSIFGYNNDPSTGQWSGSAMLNADGSIQLFYTNVVYHGENNQRLATATINIGQNADGVYIKNVENDHIYFVGDGTVYQNFSQWQNGTNSSVNNPQLRDAHIFKDSDGTYYIAFETATGDLGDEAESSAHIYEWGRYGGNAAYNLSELLKLVNSDTLNQRAAVANGAIGLLKLDMSDPKNPKVATDENGKLVLYQPLVKTVLSGDEIERPDLIKLDGKYYLFTVGRLTRTTDTDLLFKANSNIGDNVVMLGFVSDKADGGFTPLNGDGLVLGASVPSTWRTATYSYYVVKINPANLKSDKITINGVSYDKDYFANHVVLVNAYMSNRGEASGKGKNATLGPSFLVLIDGNKTQVLANSVTDQGVWDWNENSPKLSLAASSLKEAKTSTDTFSYQVNKDGHWYLYTDNTSDGTIKMQTGFQYIADQNKTVYYDSATGQMEYGWQKIDGKTYYFNITSGAKAVGQAYIDGYWYLFDQDGVMQTGFQKLASQNKTVYYDSATGRMQYGFQKVNGKTYYLNPVSGGVTYGQVKINGHWYLFDSKTGAMKTGFQRIASQKKTVYYDPKTGQMVYGFRKINGKWYLFHHKSGSKETFENIGNYLYLKSNAALYNVKGKRAQASTYKKGKYIKAVGVRVIKGKAYYKLANGKYIKAGNVTVGKKRTLKKNAYVYTKKGKKLVHAKKALKKGTKKVTYGSVVVFKGKKYYAVANSQYIKSGNFK</sequence>
<evidence type="ECO:0000256" key="4">
    <source>
        <dbReference type="PIRSR" id="PIRSR603469-1"/>
    </source>
</evidence>
<evidence type="ECO:0000256" key="1">
    <source>
        <dbReference type="ARBA" id="ARBA00006775"/>
    </source>
</evidence>
<dbReference type="PANTHER" id="PTHR15817:SF2">
    <property type="entry name" value="SIMILAR TO RIKEN CDNA 2300002M23"/>
    <property type="match status" value="1"/>
</dbReference>
<keyword evidence="3 6" id="KW-0106">Calcium</keyword>
<feature type="binding site" evidence="5">
    <location>
        <position position="336"/>
    </location>
    <ligand>
        <name>substrate</name>
    </ligand>
</feature>
<feature type="binding site" evidence="5">
    <location>
        <begin position="487"/>
        <end position="488"/>
    </location>
    <ligand>
        <name>substrate</name>
    </ligand>
</feature>
<evidence type="ECO:0000256" key="7">
    <source>
        <dbReference type="PIRSR" id="PIRSR603469-4"/>
    </source>
</evidence>
<evidence type="ECO:0000256" key="9">
    <source>
        <dbReference type="SAM" id="MobiDB-lite"/>
    </source>
</evidence>
<dbReference type="InterPro" id="IPR003469">
    <property type="entry name" value="Glyco_hydro_68"/>
</dbReference>
<comment type="caution">
    <text evidence="11">The sequence shown here is derived from an EMBL/GenBank/DDBJ whole genome shotgun (WGS) entry which is preliminary data.</text>
</comment>
<accession>K0NWZ7</accession>
<evidence type="ECO:0000256" key="2">
    <source>
        <dbReference type="ARBA" id="ARBA00022737"/>
    </source>
</evidence>
<protein>
    <submittedName>
        <fullName evidence="11">Fructosyltransferase</fullName>
    </submittedName>
</protein>
<dbReference type="Pfam" id="PF02435">
    <property type="entry name" value="Glyco_hydro_68"/>
    <property type="match status" value="1"/>
</dbReference>
<keyword evidence="11" id="KW-0808">Transferase</keyword>
<dbReference type="SUPFAM" id="SSF75005">
    <property type="entry name" value="Arabinanase/levansucrase/invertase"/>
    <property type="match status" value="1"/>
</dbReference>
<feature type="binding site" evidence="5">
    <location>
        <begin position="595"/>
        <end position="597"/>
    </location>
    <ligand>
        <name>substrate</name>
    </ligand>
</feature>
<dbReference type="Proteomes" id="UP000009325">
    <property type="component" value="Unassembled WGS sequence"/>
</dbReference>
<feature type="binding site" evidence="5">
    <location>
        <position position="615"/>
    </location>
    <ligand>
        <name>substrate</name>
    </ligand>
</feature>
<feature type="compositionally biased region" description="Polar residues" evidence="9">
    <location>
        <begin position="173"/>
        <end position="215"/>
    </location>
</feature>
<feature type="binding site" evidence="6">
    <location>
        <position position="594"/>
    </location>
    <ligand>
        <name>Ca(2+)</name>
        <dbReference type="ChEBI" id="CHEBI:29108"/>
        <label>1</label>
    </ligand>
</feature>
<dbReference type="InterPro" id="IPR026135">
    <property type="entry name" value="C6orf15"/>
</dbReference>
<feature type="domain" description="S-layer protein C-terminal" evidence="10">
    <location>
        <begin position="989"/>
        <end position="1038"/>
    </location>
</feature>
<gene>
    <name evidence="11" type="ORF">BN146_06650</name>
</gene>
<evidence type="ECO:0000256" key="6">
    <source>
        <dbReference type="PIRSR" id="PIRSR603469-3"/>
    </source>
</evidence>
<dbReference type="Pfam" id="PF03217">
    <property type="entry name" value="SlpA"/>
    <property type="match status" value="2"/>
</dbReference>
<dbReference type="OrthoDB" id="2210426at2"/>
<dbReference type="RefSeq" id="WP_009558147.1">
    <property type="nucleotide sequence ID" value="NZ_CALZ01000102.1"/>
</dbReference>
<evidence type="ECO:0000313" key="12">
    <source>
        <dbReference type="Proteomes" id="UP000009325"/>
    </source>
</evidence>
<feature type="binding site" evidence="6">
    <location>
        <position position="382"/>
    </location>
    <ligand>
        <name>Ca(2+)</name>
        <dbReference type="ChEBI" id="CHEBI:29108"/>
        <label>1</label>
    </ligand>
</feature>
<dbReference type="GO" id="GO:0046872">
    <property type="term" value="F:metal ion binding"/>
    <property type="evidence" value="ECO:0007669"/>
    <property type="project" value="UniProtKB-KW"/>
</dbReference>
<evidence type="ECO:0000256" key="3">
    <source>
        <dbReference type="ARBA" id="ARBA00022837"/>
    </source>
</evidence>
<dbReference type="Pfam" id="PF01473">
    <property type="entry name" value="Choline_bind_1"/>
    <property type="match status" value="2"/>
</dbReference>
<evidence type="ECO:0000256" key="5">
    <source>
        <dbReference type="PIRSR" id="PIRSR603469-2"/>
    </source>
</evidence>
<dbReference type="GO" id="GO:0031012">
    <property type="term" value="C:extracellular matrix"/>
    <property type="evidence" value="ECO:0007669"/>
    <property type="project" value="TreeGrafter"/>
</dbReference>
<evidence type="ECO:0000313" key="11">
    <source>
        <dbReference type="EMBL" id="CCK83915.1"/>
    </source>
</evidence>
<feature type="binding site" evidence="6">
    <location>
        <position position="760"/>
    </location>
    <ligand>
        <name>Ca(2+)</name>
        <dbReference type="ChEBI" id="CHEBI:29108"/>
        <label>1</label>
    </ligand>
</feature>
<dbReference type="EMBL" id="CALZ01000102">
    <property type="protein sequence ID" value="CCK83915.1"/>
    <property type="molecule type" value="Genomic_DNA"/>
</dbReference>
<dbReference type="PANTHER" id="PTHR15817">
    <property type="entry name" value="STG PROTEIN"/>
    <property type="match status" value="1"/>
</dbReference>
<dbReference type="Pfam" id="PF19127">
    <property type="entry name" value="Choline_bind_3"/>
    <property type="match status" value="2"/>
</dbReference>
<feature type="binding site" evidence="6">
    <location>
        <position position="554"/>
    </location>
    <ligand>
        <name>Ca(2+)</name>
        <dbReference type="ChEBI" id="CHEBI:29108"/>
        <label>1</label>
    </ligand>
</feature>
<keyword evidence="2" id="KW-0677">Repeat</keyword>
<evidence type="ECO:0000259" key="10">
    <source>
        <dbReference type="Pfam" id="PF03217"/>
    </source>
</evidence>
<dbReference type="GO" id="GO:0009758">
    <property type="term" value="P:carbohydrate utilization"/>
    <property type="evidence" value="ECO:0007669"/>
    <property type="project" value="InterPro"/>
</dbReference>
<name>K0NWZ7_9LACO</name>
<dbReference type="InterPro" id="IPR023296">
    <property type="entry name" value="Glyco_hydro_beta-prop_sf"/>
</dbReference>
<dbReference type="Gene3D" id="2.115.10.20">
    <property type="entry name" value="Glycosyl hydrolase domain, family 43"/>
    <property type="match status" value="1"/>
</dbReference>
<dbReference type="InterPro" id="IPR024968">
    <property type="entry name" value="SlpA_C_lactobacillus"/>
</dbReference>
<evidence type="ECO:0000256" key="8">
    <source>
        <dbReference type="RuleBase" id="RU361220"/>
    </source>
</evidence>
<feature type="site" description="Transition state stabilizer" evidence="7">
    <location>
        <position position="488"/>
    </location>
</feature>
<keyword evidence="6" id="KW-0479">Metal-binding</keyword>
<feature type="region of interest" description="Disordered" evidence="9">
    <location>
        <begin position="59"/>
        <end position="215"/>
    </location>
</feature>
<feature type="compositionally biased region" description="Low complexity" evidence="9">
    <location>
        <begin position="59"/>
        <end position="172"/>
    </location>
</feature>